<feature type="compositionally biased region" description="Pro residues" evidence="1">
    <location>
        <begin position="322"/>
        <end position="332"/>
    </location>
</feature>
<reference evidence="3" key="2">
    <citation type="journal article" date="2022" name="Microb. Genom.">
        <title>A chromosome-scale genome assembly of the tomato pathogen Cladosporium fulvum reveals a compartmentalized genome architecture and the presence of a dispensable chromosome.</title>
        <authorList>
            <person name="Zaccaron A.Z."/>
            <person name="Chen L.H."/>
            <person name="Samaras A."/>
            <person name="Stergiopoulos I."/>
        </authorList>
    </citation>
    <scope>NUCLEOTIDE SEQUENCE</scope>
    <source>
        <strain evidence="3">Race5_Kim</strain>
    </source>
</reference>
<evidence type="ECO:0000313" key="4">
    <source>
        <dbReference type="Proteomes" id="UP000756132"/>
    </source>
</evidence>
<feature type="domain" description="Retrovirus-related Pol polyprotein from transposon TNT 1-94-like beta-barrel" evidence="2">
    <location>
        <begin position="62"/>
        <end position="139"/>
    </location>
</feature>
<organism evidence="3 4">
    <name type="scientific">Passalora fulva</name>
    <name type="common">Tomato leaf mold</name>
    <name type="synonym">Cladosporium fulvum</name>
    <dbReference type="NCBI Taxonomy" id="5499"/>
    <lineage>
        <taxon>Eukaryota</taxon>
        <taxon>Fungi</taxon>
        <taxon>Dikarya</taxon>
        <taxon>Ascomycota</taxon>
        <taxon>Pezizomycotina</taxon>
        <taxon>Dothideomycetes</taxon>
        <taxon>Dothideomycetidae</taxon>
        <taxon>Mycosphaerellales</taxon>
        <taxon>Mycosphaerellaceae</taxon>
        <taxon>Fulvia</taxon>
    </lineage>
</organism>
<feature type="compositionally biased region" description="Basic and acidic residues" evidence="1">
    <location>
        <begin position="273"/>
        <end position="288"/>
    </location>
</feature>
<protein>
    <recommendedName>
        <fullName evidence="2">Retrovirus-related Pol polyprotein from transposon TNT 1-94-like beta-barrel domain-containing protein</fullName>
    </recommendedName>
</protein>
<evidence type="ECO:0000313" key="3">
    <source>
        <dbReference type="EMBL" id="UJO10791.1"/>
    </source>
</evidence>
<dbReference type="OrthoDB" id="3693885at2759"/>
<feature type="compositionally biased region" description="Acidic residues" evidence="1">
    <location>
        <begin position="30"/>
        <end position="44"/>
    </location>
</feature>
<dbReference type="InterPro" id="IPR054722">
    <property type="entry name" value="PolX-like_BBD"/>
</dbReference>
<keyword evidence="4" id="KW-1185">Reference proteome</keyword>
<reference evidence="3" key="1">
    <citation type="submission" date="2021-12" db="EMBL/GenBank/DDBJ databases">
        <authorList>
            <person name="Zaccaron A."/>
            <person name="Stergiopoulos I."/>
        </authorList>
    </citation>
    <scope>NUCLEOTIDE SEQUENCE</scope>
    <source>
        <strain evidence="3">Race5_Kim</strain>
    </source>
</reference>
<dbReference type="Proteomes" id="UP000756132">
    <property type="component" value="Chromosome 1"/>
</dbReference>
<evidence type="ECO:0000259" key="2">
    <source>
        <dbReference type="Pfam" id="PF22936"/>
    </source>
</evidence>
<feature type="compositionally biased region" description="Low complexity" evidence="1">
    <location>
        <begin position="311"/>
        <end position="321"/>
    </location>
</feature>
<accession>A0A9Q8L4L8</accession>
<gene>
    <name evidence="3" type="ORF">CLAFUR5_01585</name>
</gene>
<dbReference type="Pfam" id="PF22936">
    <property type="entry name" value="Pol_BBD"/>
    <property type="match status" value="1"/>
</dbReference>
<proteinExistence type="predicted"/>
<evidence type="ECO:0000256" key="1">
    <source>
        <dbReference type="SAM" id="MobiDB-lite"/>
    </source>
</evidence>
<name>A0A9Q8L4L8_PASFU</name>
<dbReference type="EMBL" id="CP090163">
    <property type="protein sequence ID" value="UJO10791.1"/>
    <property type="molecule type" value="Genomic_DNA"/>
</dbReference>
<feature type="region of interest" description="Disordered" evidence="1">
    <location>
        <begin position="1"/>
        <end position="52"/>
    </location>
</feature>
<sequence length="332" mass="36324">MTDLAKQMKESRKPKASSSKPARAHATQEDASDSEILSEDDDVDEVAHSTVEAKGKYPSSEWLLDSCASSHMTDQDSLFRTLKPLQKRKWIKVGGGYLQATHIGSAVMGGPSGKQIVLENVLFVPGLGVSLVSWNQFSQQFAVQPPSFTLKSLSSKPVVQTKLRGGVPFIHSISEILEPQHTGILSQERDGTAMANTESEDQWELWHRRCAHLGKGLLRNLHRVTDKKDPIPVPSEHQNCKGGDMDLGITFTNQPSRAPQRNPVGRKPFGAKFSDRGLSETPLRRLGENIEAVSPLSKADNGGSIQNLPESSTPQQPLSVQLPPPPKDIGEY</sequence>
<feature type="compositionally biased region" description="Polar residues" evidence="1">
    <location>
        <begin position="250"/>
        <end position="259"/>
    </location>
</feature>
<feature type="compositionally biased region" description="Basic and acidic residues" evidence="1">
    <location>
        <begin position="1"/>
        <end position="13"/>
    </location>
</feature>
<dbReference type="AlphaFoldDB" id="A0A9Q8L4L8"/>
<feature type="region of interest" description="Disordered" evidence="1">
    <location>
        <begin position="249"/>
        <end position="332"/>
    </location>
</feature>